<accession>A0A409WMI4</accession>
<sequence>MHSFNIRHSTLQHARRNTPHTHPHTTHHALALASALAINTDTGPSTRYQTNLPYLRTPKQPFTYISSGSEALALAVVSRLARSFRHLKGSPAPPTLISSTAVAQW</sequence>
<proteinExistence type="predicted"/>
<keyword evidence="3" id="KW-1185">Reference proteome</keyword>
<dbReference type="Proteomes" id="UP000283269">
    <property type="component" value="Unassembled WGS sequence"/>
</dbReference>
<name>A0A409WMI4_PSICY</name>
<dbReference type="InParanoid" id="A0A409WMI4"/>
<feature type="compositionally biased region" description="Polar residues" evidence="1">
    <location>
        <begin position="1"/>
        <end position="12"/>
    </location>
</feature>
<dbReference type="AlphaFoldDB" id="A0A409WMI4"/>
<reference evidence="2 3" key="1">
    <citation type="journal article" date="2018" name="Evol. Lett.">
        <title>Horizontal gene cluster transfer increased hallucinogenic mushroom diversity.</title>
        <authorList>
            <person name="Reynolds H.T."/>
            <person name="Vijayakumar V."/>
            <person name="Gluck-Thaler E."/>
            <person name="Korotkin H.B."/>
            <person name="Matheny P.B."/>
            <person name="Slot J.C."/>
        </authorList>
    </citation>
    <scope>NUCLEOTIDE SEQUENCE [LARGE SCALE GENOMIC DNA]</scope>
    <source>
        <strain evidence="2 3">2631</strain>
    </source>
</reference>
<feature type="compositionally biased region" description="Basic residues" evidence="1">
    <location>
        <begin position="13"/>
        <end position="24"/>
    </location>
</feature>
<evidence type="ECO:0000313" key="3">
    <source>
        <dbReference type="Proteomes" id="UP000283269"/>
    </source>
</evidence>
<evidence type="ECO:0000256" key="1">
    <source>
        <dbReference type="SAM" id="MobiDB-lite"/>
    </source>
</evidence>
<organism evidence="2 3">
    <name type="scientific">Psilocybe cyanescens</name>
    <dbReference type="NCBI Taxonomy" id="93625"/>
    <lineage>
        <taxon>Eukaryota</taxon>
        <taxon>Fungi</taxon>
        <taxon>Dikarya</taxon>
        <taxon>Basidiomycota</taxon>
        <taxon>Agaricomycotina</taxon>
        <taxon>Agaricomycetes</taxon>
        <taxon>Agaricomycetidae</taxon>
        <taxon>Agaricales</taxon>
        <taxon>Agaricineae</taxon>
        <taxon>Strophariaceae</taxon>
        <taxon>Psilocybe</taxon>
    </lineage>
</organism>
<dbReference type="EMBL" id="NHYD01003366">
    <property type="protein sequence ID" value="PPQ79735.1"/>
    <property type="molecule type" value="Genomic_DNA"/>
</dbReference>
<feature type="region of interest" description="Disordered" evidence="1">
    <location>
        <begin position="1"/>
        <end position="24"/>
    </location>
</feature>
<comment type="caution">
    <text evidence="2">The sequence shown here is derived from an EMBL/GenBank/DDBJ whole genome shotgun (WGS) entry which is preliminary data.</text>
</comment>
<evidence type="ECO:0000313" key="2">
    <source>
        <dbReference type="EMBL" id="PPQ79735.1"/>
    </source>
</evidence>
<protein>
    <submittedName>
        <fullName evidence="2">Uncharacterized protein</fullName>
    </submittedName>
</protein>
<gene>
    <name evidence="2" type="ORF">CVT25_003302</name>
</gene>